<proteinExistence type="predicted"/>
<gene>
    <name evidence="1" type="ORF">CI088_04050</name>
</gene>
<dbReference type="Proteomes" id="UP000249828">
    <property type="component" value="Unassembled WGS sequence"/>
</dbReference>
<dbReference type="GO" id="GO:0006576">
    <property type="term" value="P:biogenic amine metabolic process"/>
    <property type="evidence" value="ECO:0007669"/>
    <property type="project" value="InterPro"/>
</dbReference>
<organism evidence="1 2">
    <name type="scientific">Enterococcus plantarum</name>
    <dbReference type="NCBI Taxonomy" id="1077675"/>
    <lineage>
        <taxon>Bacteria</taxon>
        <taxon>Bacillati</taxon>
        <taxon>Bacillota</taxon>
        <taxon>Bacilli</taxon>
        <taxon>Lactobacillales</taxon>
        <taxon>Enterococcaceae</taxon>
        <taxon>Enterococcus</taxon>
    </lineage>
</organism>
<dbReference type="RefSeq" id="WP_111247287.1">
    <property type="nucleotide sequence ID" value="NZ_PIEU01000041.1"/>
</dbReference>
<dbReference type="GO" id="GO:0005524">
    <property type="term" value="F:ATP binding"/>
    <property type="evidence" value="ECO:0007669"/>
    <property type="project" value="InterPro"/>
</dbReference>
<dbReference type="STRING" id="1077675.BCR22_03385"/>
<dbReference type="EMBL" id="PIEU01000041">
    <property type="protein sequence ID" value="PZL75836.1"/>
    <property type="molecule type" value="Genomic_DNA"/>
</dbReference>
<evidence type="ECO:0000313" key="1">
    <source>
        <dbReference type="EMBL" id="PZL75836.1"/>
    </source>
</evidence>
<dbReference type="AlphaFoldDB" id="A0A2W3Z828"/>
<reference evidence="1 2" key="1">
    <citation type="submission" date="2017-11" db="EMBL/GenBank/DDBJ databases">
        <title>Draft genome sequence of Enterococcus plantarum TRW2 strain isolated from lettuce.</title>
        <authorList>
            <person name="Kim E.B."/>
            <person name="Marco M.L."/>
            <person name="Williams T.R."/>
            <person name="You I.H."/>
        </authorList>
    </citation>
    <scope>NUCLEOTIDE SEQUENCE [LARGE SCALE GENOMIC DNA]</scope>
    <source>
        <strain evidence="1 2">TRW2</strain>
    </source>
</reference>
<accession>A0A2W3Z828</accession>
<keyword evidence="2" id="KW-1185">Reference proteome</keyword>
<dbReference type="PANTHER" id="PTHR40453:SF1">
    <property type="entry name" value="PROTEIN YOEF"/>
    <property type="match status" value="1"/>
</dbReference>
<sequence length="147" mass="16734">MKKRILIIGPNQKHNILVAEAIEQPNQPIRKVANISFTDETIIVPSAYLESPWMHKHIISLQQKASKALFLVPIPSIKKTYPPNFACVLRVPVIGVALYETNENKLEERGTAEKILEEIGCTNQQFFLHLNQEEIETFVEEISGKED</sequence>
<evidence type="ECO:0008006" key="3">
    <source>
        <dbReference type="Google" id="ProtNLM"/>
    </source>
</evidence>
<comment type="caution">
    <text evidence="1">The sequence shown here is derived from an EMBL/GenBank/DDBJ whole genome shotgun (WGS) entry which is preliminary data.</text>
</comment>
<name>A0A2W3Z828_9ENTE</name>
<dbReference type="PANTHER" id="PTHR40453">
    <property type="entry name" value="PROTEIN YOEF"/>
    <property type="match status" value="1"/>
</dbReference>
<protein>
    <recommendedName>
        <fullName evidence="3">Ethanolamine utilization protein EutP</fullName>
    </recommendedName>
</protein>
<dbReference type="Pfam" id="PF10662">
    <property type="entry name" value="PduV-EutP"/>
    <property type="match status" value="1"/>
</dbReference>
<evidence type="ECO:0000313" key="2">
    <source>
        <dbReference type="Proteomes" id="UP000249828"/>
    </source>
</evidence>
<dbReference type="InterPro" id="IPR012381">
    <property type="entry name" value="EutP_PduV"/>
</dbReference>